<feature type="compositionally biased region" description="Basic and acidic residues" evidence="2">
    <location>
        <begin position="1167"/>
        <end position="1179"/>
    </location>
</feature>
<feature type="domain" description="USP" evidence="3">
    <location>
        <begin position="247"/>
        <end position="540"/>
    </location>
</feature>
<feature type="coiled-coil region" evidence="1">
    <location>
        <begin position="736"/>
        <end position="766"/>
    </location>
</feature>
<gene>
    <name evidence="4" type="ORF">PRZ48_014548</name>
</gene>
<feature type="compositionally biased region" description="Polar residues" evidence="2">
    <location>
        <begin position="994"/>
        <end position="1015"/>
    </location>
</feature>
<feature type="compositionally biased region" description="Basic and acidic residues" evidence="2">
    <location>
        <begin position="1505"/>
        <end position="1516"/>
    </location>
</feature>
<dbReference type="PROSITE" id="PS50235">
    <property type="entry name" value="USP_3"/>
    <property type="match status" value="1"/>
</dbReference>
<dbReference type="InterPro" id="IPR018200">
    <property type="entry name" value="USP_CS"/>
</dbReference>
<name>A0ABR0DYK7_ZASCE</name>
<evidence type="ECO:0000259" key="3">
    <source>
        <dbReference type="PROSITE" id="PS50235"/>
    </source>
</evidence>
<evidence type="ECO:0000313" key="4">
    <source>
        <dbReference type="EMBL" id="KAK4494250.1"/>
    </source>
</evidence>
<dbReference type="PROSITE" id="PS00972">
    <property type="entry name" value="USP_1"/>
    <property type="match status" value="1"/>
</dbReference>
<protein>
    <recommendedName>
        <fullName evidence="3">USP domain-containing protein</fullName>
    </recommendedName>
</protein>
<sequence length="1609" mass="179581">MAHNPEAFGILHEALGNFVAGYIAPPQPLQDEGSVGRFTQFAGYHDDPRQSAQLWFQLRRLRKQLDDGENPPLDEIDDFVKMITDPGNGARFWLFAQTQIHEIRPGQSEGSILSKPEVIQRMVNASLGYIIDPYNGIIEEDIGRFLARTITSLFWGLTFNQLKSSPQHLRVLIARAFSGIFEASGAAEEIPSNLKELAEQSQQRSHVKSGQLFTAGGGGGGQKKTFKKSAQFHPASKPEDEARPTVTGLVNHGNTCYMNSGFQLLISSKVIRHTLHQLSEALDLTEPILGRPIVNTLIAVQKMQFDHSKNHLRSFIRSLRDNSLQHGAGIRLFTGYTQEDPQEFLSELVDERVPRLLTDAWCHQLISSYTCTSCGVQKTSEDVHVLPGIFYQLAVPQTGSVELSSLLNNDLVKAEAVWVDCGNESCEAHDTPTLHAKHIELQPSEELVIQLQRWVDADQKVGSQIMLPLWFFPIAGSISLWYIKAFVHHWGDNPHWGHYIAVRRTAEGLVLLDDSKLTIRDLLQLQRYGEGIYICLLERLPSDKIHELLSSRLPAIPEAATGIKTAFVNALEKGQSMEEAIAPSSPLFAEAVNFAVQWFAEFGADLHGTVQYVANQYTVPQPGDDVEMADLHDNSSDRMAIFGLHAFTRLRHDQFPTRSDELSLGVFLRNNLRSRLETVLDSMNLEQFGSDVDMAEVFYNRFTCTDGGDFYWSILAERYIATRIEDQEVEARKQCDAEVSEQVAAVEQQRKKAEEEQQRRQEEERRAAALTFFDALAAIEADEGDREVLLRFRSRLAEVFDFEMDSQGQGAGGNAPVHSPEEHHAQGDQDQANFEDGDEAATVQAQASPGDQMGHQMDHDGVQPSHDPLQAVENLLESLDVGSVEGFMRRLDQLQHTIHPAIAAKLQHERGPPRTPAELTRPTQREGWSDPGLTYDDVIHQRPSTGYDHEDDEDQSQNPSTQEDEMGLSQPHATHSMSPHSLDFSHPPLPPGFSASQLQRQHNDSSPSEEQTPTLKPQPLQGESDPFDEVSLNPRAGHPGGLPVHTRQPRLLPDEVNPFEVRDIASGRPPAAHFTYVSTQTTSTEASDIDDSDVQSQSEGLQQPETQIDPNRLSILHRPPQQSPGRARLPDSTHGTPLSHRTRPQLPQLDTSLANHPPGPRPPLTPSKRDRPVDEDRFSPPKKRTTPGGSHVSSDADATWSPGFLQLPAISPMSLTKRDREEDSGRTSPPKRRTPQKTSASALPPTSSNLRPQQPPPTYNPKAGRAKASKSDDTHTMDLGPVQATAPKAPRLRRASRSRNDDPYRLPSSPPPPASEESVEDDRGDLDRGDLETTTPRVTQPRSDATTSSRPPGSAVPPRRASRSSAYQNNTMAPRDAISRLDRFRRKSSELLQAFKGREKPDNSRTSSTTSQASDPTTQPAHESEDSAIYDFPQSPPATEPSHPRPQNESISVYDLPQSTPAITVQDTDSGRREDYQDNMLEEGFINSKGYKRVTEEKKKRKEKRERLEAKGKRPIFDSQNQYIETQPSQNAPPTTPHQPNRPQPERPRSADKQRTQSTPPAPTEKPISRHKSLSSLRDNASKLLNKFNLFDQEIIDVARRRRPRESRE</sequence>
<feature type="compositionally biased region" description="Polar residues" evidence="2">
    <location>
        <begin position="1445"/>
        <end position="1468"/>
    </location>
</feature>
<dbReference type="InterPro" id="IPR050164">
    <property type="entry name" value="Peptidase_C19"/>
</dbReference>
<keyword evidence="5" id="KW-1185">Reference proteome</keyword>
<dbReference type="InterPro" id="IPR001394">
    <property type="entry name" value="Peptidase_C19_UCH"/>
</dbReference>
<dbReference type="Gene3D" id="3.90.70.10">
    <property type="entry name" value="Cysteine proteinases"/>
    <property type="match status" value="1"/>
</dbReference>
<feature type="compositionally biased region" description="Pro residues" evidence="2">
    <location>
        <begin position="1534"/>
        <end position="1543"/>
    </location>
</feature>
<feature type="compositionally biased region" description="Polar residues" evidence="2">
    <location>
        <begin position="1076"/>
        <end position="1086"/>
    </location>
</feature>
<feature type="compositionally biased region" description="Polar residues" evidence="2">
    <location>
        <begin position="1518"/>
        <end position="1533"/>
    </location>
</feature>
<feature type="compositionally biased region" description="Polar residues" evidence="2">
    <location>
        <begin position="1099"/>
        <end position="1109"/>
    </location>
</feature>
<reference evidence="4 5" key="1">
    <citation type="journal article" date="2023" name="G3 (Bethesda)">
        <title>A chromosome-level genome assembly of Zasmidium syzygii isolated from banana leaves.</title>
        <authorList>
            <person name="van Westerhoven A.C."/>
            <person name="Mehrabi R."/>
            <person name="Talebi R."/>
            <person name="Steentjes M.B.F."/>
            <person name="Corcolon B."/>
            <person name="Chong P.A."/>
            <person name="Kema G.H.J."/>
            <person name="Seidl M.F."/>
        </authorList>
    </citation>
    <scope>NUCLEOTIDE SEQUENCE [LARGE SCALE GENOMIC DNA]</scope>
    <source>
        <strain evidence="4 5">P124</strain>
    </source>
</reference>
<feature type="compositionally biased region" description="Polar residues" evidence="2">
    <location>
        <begin position="1333"/>
        <end position="1347"/>
    </location>
</feature>
<evidence type="ECO:0000313" key="5">
    <source>
        <dbReference type="Proteomes" id="UP001305779"/>
    </source>
</evidence>
<feature type="compositionally biased region" description="Low complexity" evidence="2">
    <location>
        <begin position="1348"/>
        <end position="1366"/>
    </location>
</feature>
<dbReference type="Pfam" id="PF00443">
    <property type="entry name" value="UCH"/>
    <property type="match status" value="1"/>
</dbReference>
<organism evidence="4 5">
    <name type="scientific">Zasmidium cellare</name>
    <name type="common">Wine cellar mold</name>
    <name type="synonym">Racodium cellare</name>
    <dbReference type="NCBI Taxonomy" id="395010"/>
    <lineage>
        <taxon>Eukaryota</taxon>
        <taxon>Fungi</taxon>
        <taxon>Dikarya</taxon>
        <taxon>Ascomycota</taxon>
        <taxon>Pezizomycotina</taxon>
        <taxon>Dothideomycetes</taxon>
        <taxon>Dothideomycetidae</taxon>
        <taxon>Mycosphaerellales</taxon>
        <taxon>Mycosphaerellaceae</taxon>
        <taxon>Zasmidium</taxon>
    </lineage>
</organism>
<dbReference type="InterPro" id="IPR038765">
    <property type="entry name" value="Papain-like_cys_pep_sf"/>
</dbReference>
<keyword evidence="1" id="KW-0175">Coiled coil</keyword>
<feature type="compositionally biased region" description="Basic and acidic residues" evidence="2">
    <location>
        <begin position="1216"/>
        <end position="1225"/>
    </location>
</feature>
<feature type="compositionally biased region" description="Polar residues" evidence="2">
    <location>
        <begin position="1404"/>
        <end position="1421"/>
    </location>
</feature>
<evidence type="ECO:0000256" key="1">
    <source>
        <dbReference type="SAM" id="Coils"/>
    </source>
</evidence>
<feature type="region of interest" description="Disordered" evidence="2">
    <location>
        <begin position="210"/>
        <end position="244"/>
    </location>
</feature>
<dbReference type="SUPFAM" id="SSF54001">
    <property type="entry name" value="Cysteine proteinases"/>
    <property type="match status" value="1"/>
</dbReference>
<feature type="region of interest" description="Disordered" evidence="2">
    <location>
        <begin position="805"/>
        <end position="867"/>
    </location>
</feature>
<feature type="compositionally biased region" description="Polar residues" evidence="2">
    <location>
        <begin position="1236"/>
        <end position="1252"/>
    </location>
</feature>
<dbReference type="InterPro" id="IPR028889">
    <property type="entry name" value="USP"/>
</dbReference>
<evidence type="ECO:0000256" key="2">
    <source>
        <dbReference type="SAM" id="MobiDB-lite"/>
    </source>
</evidence>
<dbReference type="EMBL" id="JAXOVC010000014">
    <property type="protein sequence ID" value="KAK4494250.1"/>
    <property type="molecule type" value="Genomic_DNA"/>
</dbReference>
<dbReference type="Proteomes" id="UP001305779">
    <property type="component" value="Unassembled WGS sequence"/>
</dbReference>
<comment type="caution">
    <text evidence="4">The sequence shown here is derived from an EMBL/GenBank/DDBJ whole genome shotgun (WGS) entry which is preliminary data.</text>
</comment>
<feature type="region of interest" description="Disordered" evidence="2">
    <location>
        <begin position="903"/>
        <end position="1577"/>
    </location>
</feature>
<dbReference type="PANTHER" id="PTHR24006">
    <property type="entry name" value="UBIQUITIN CARBOXYL-TERMINAL HYDROLASE"/>
    <property type="match status" value="1"/>
</dbReference>
<proteinExistence type="predicted"/>
<feature type="compositionally biased region" description="Basic and acidic residues" evidence="2">
    <location>
        <begin position="1544"/>
        <end position="1555"/>
    </location>
</feature>
<accession>A0ABR0DYK7</accession>